<dbReference type="EMBL" id="BSFD01000001">
    <property type="protein sequence ID" value="GLK47312.1"/>
    <property type="molecule type" value="Genomic_DNA"/>
</dbReference>
<accession>A0ABQ5T401</accession>
<protein>
    <submittedName>
        <fullName evidence="2">Uncharacterized protein</fullName>
    </submittedName>
</protein>
<evidence type="ECO:0000313" key="3">
    <source>
        <dbReference type="Proteomes" id="UP001143509"/>
    </source>
</evidence>
<evidence type="ECO:0000313" key="2">
    <source>
        <dbReference type="EMBL" id="GLK47312.1"/>
    </source>
</evidence>
<reference evidence="2" key="2">
    <citation type="submission" date="2023-01" db="EMBL/GenBank/DDBJ databases">
        <authorList>
            <person name="Sun Q."/>
            <person name="Evtushenko L."/>
        </authorList>
    </citation>
    <scope>NUCLEOTIDE SEQUENCE</scope>
    <source>
        <strain evidence="2">VKM B-1499</strain>
    </source>
</reference>
<organism evidence="2 3">
    <name type="scientific">Brevundimonas intermedia</name>
    <dbReference type="NCBI Taxonomy" id="74315"/>
    <lineage>
        <taxon>Bacteria</taxon>
        <taxon>Pseudomonadati</taxon>
        <taxon>Pseudomonadota</taxon>
        <taxon>Alphaproteobacteria</taxon>
        <taxon>Caulobacterales</taxon>
        <taxon>Caulobacteraceae</taxon>
        <taxon>Brevundimonas</taxon>
    </lineage>
</organism>
<feature type="transmembrane region" description="Helical" evidence="1">
    <location>
        <begin position="55"/>
        <end position="70"/>
    </location>
</feature>
<dbReference type="Proteomes" id="UP001143509">
    <property type="component" value="Unassembled WGS sequence"/>
</dbReference>
<keyword evidence="1" id="KW-0472">Membrane</keyword>
<evidence type="ECO:0000256" key="1">
    <source>
        <dbReference type="SAM" id="Phobius"/>
    </source>
</evidence>
<name>A0ABQ5T401_9CAUL</name>
<keyword evidence="1" id="KW-1133">Transmembrane helix</keyword>
<gene>
    <name evidence="2" type="ORF">GCM10017620_02850</name>
</gene>
<feature type="transmembrane region" description="Helical" evidence="1">
    <location>
        <begin position="76"/>
        <end position="93"/>
    </location>
</feature>
<sequence>MRRTAACWGGGKSTTCVRRVMLLEWARAGLVSRARASANSPNAESRRKVGAMKRLTPFGVLLIFGLIGLLTKNFGLWFAFGIVAFIVVGVMQNRREAPKPAEQDGEAKDGETEV</sequence>
<proteinExistence type="predicted"/>
<keyword evidence="3" id="KW-1185">Reference proteome</keyword>
<comment type="caution">
    <text evidence="2">The sequence shown here is derived from an EMBL/GenBank/DDBJ whole genome shotgun (WGS) entry which is preliminary data.</text>
</comment>
<reference evidence="2" key="1">
    <citation type="journal article" date="2014" name="Int. J. Syst. Evol. Microbiol.">
        <title>Complete genome of a new Firmicutes species belonging to the dominant human colonic microbiota ('Ruminococcus bicirculans') reveals two chromosomes and a selective capacity to utilize plant glucans.</title>
        <authorList>
            <consortium name="NISC Comparative Sequencing Program"/>
            <person name="Wegmann U."/>
            <person name="Louis P."/>
            <person name="Goesmann A."/>
            <person name="Henrissat B."/>
            <person name="Duncan S.H."/>
            <person name="Flint H.J."/>
        </authorList>
    </citation>
    <scope>NUCLEOTIDE SEQUENCE</scope>
    <source>
        <strain evidence="2">VKM B-1499</strain>
    </source>
</reference>
<keyword evidence="1" id="KW-0812">Transmembrane</keyword>